<accession>A0A2M6WHR0</accession>
<dbReference type="Proteomes" id="UP000228635">
    <property type="component" value="Unassembled WGS sequence"/>
</dbReference>
<sequence>MQKYELTLNEFQGPMEKLLELIEAKQVAITDLSLAAVTEDFLRYVESLKVHDEQGDTGNGLSSGVLADFLVIATRLMVLKSKALLPSLELTEEEEHDIKDLEYRLKLYQEFAAKKQEGDKKSAALLIREQWAEEPRMHGRKLFQSMGEASVFYPPPELSAEKLQQSLMTMVRAWAELRPKEEEKIQKTFVSVEEKTKELLTRLSAVIDQSFKALVGKADKSEVVALFLAILHLLRNKIIKANQESQFGDIVLKKSHEQQS</sequence>
<organism evidence="2 3">
    <name type="scientific">Candidatus Harrisonbacteria bacterium CG10_big_fil_rev_8_21_14_0_10_42_17</name>
    <dbReference type="NCBI Taxonomy" id="1974584"/>
    <lineage>
        <taxon>Bacteria</taxon>
        <taxon>Candidatus Harrisoniibacteriota</taxon>
    </lineage>
</organism>
<evidence type="ECO:0000256" key="1">
    <source>
        <dbReference type="ARBA" id="ARBA00044777"/>
    </source>
</evidence>
<comment type="caution">
    <text evidence="2">The sequence shown here is derived from an EMBL/GenBank/DDBJ whole genome shotgun (WGS) entry which is preliminary data.</text>
</comment>
<dbReference type="InterPro" id="IPR023093">
    <property type="entry name" value="ScpA-like_C"/>
</dbReference>
<proteinExistence type="predicted"/>
<gene>
    <name evidence="2" type="ORF">COU08_03350</name>
</gene>
<dbReference type="Gene3D" id="6.10.250.2410">
    <property type="match status" value="1"/>
</dbReference>
<protein>
    <recommendedName>
        <fullName evidence="1">Segregation and condensation protein A</fullName>
    </recommendedName>
</protein>
<dbReference type="Pfam" id="PF02616">
    <property type="entry name" value="SMC_ScpA"/>
    <property type="match status" value="1"/>
</dbReference>
<dbReference type="PANTHER" id="PTHR33969:SF2">
    <property type="entry name" value="SEGREGATION AND CONDENSATION PROTEIN A"/>
    <property type="match status" value="1"/>
</dbReference>
<dbReference type="Gene3D" id="1.10.10.580">
    <property type="entry name" value="Structural maintenance of chromosome 1. Chain E"/>
    <property type="match status" value="1"/>
</dbReference>
<dbReference type="EMBL" id="PFBA01000027">
    <property type="protein sequence ID" value="PIT92320.1"/>
    <property type="molecule type" value="Genomic_DNA"/>
</dbReference>
<dbReference type="AlphaFoldDB" id="A0A2M6WHR0"/>
<evidence type="ECO:0000313" key="3">
    <source>
        <dbReference type="Proteomes" id="UP000228635"/>
    </source>
</evidence>
<dbReference type="InterPro" id="IPR003768">
    <property type="entry name" value="ScpA"/>
</dbReference>
<reference evidence="3" key="1">
    <citation type="submission" date="2017-09" db="EMBL/GenBank/DDBJ databases">
        <title>Depth-based differentiation of microbial function through sediment-hosted aquifers and enrichment of novel symbionts in the deep terrestrial subsurface.</title>
        <authorList>
            <person name="Probst A.J."/>
            <person name="Ladd B."/>
            <person name="Jarett J.K."/>
            <person name="Geller-Mcgrath D.E."/>
            <person name="Sieber C.M.K."/>
            <person name="Emerson J.B."/>
            <person name="Anantharaman K."/>
            <person name="Thomas B.C."/>
            <person name="Malmstrom R."/>
            <person name="Stieglmeier M."/>
            <person name="Klingl A."/>
            <person name="Woyke T."/>
            <person name="Ryan C.M."/>
            <person name="Banfield J.F."/>
        </authorList>
    </citation>
    <scope>NUCLEOTIDE SEQUENCE [LARGE SCALE GENOMIC DNA]</scope>
</reference>
<dbReference type="PANTHER" id="PTHR33969">
    <property type="entry name" value="SEGREGATION AND CONDENSATION PROTEIN A"/>
    <property type="match status" value="1"/>
</dbReference>
<name>A0A2M6WHR0_9BACT</name>
<evidence type="ECO:0000313" key="2">
    <source>
        <dbReference type="EMBL" id="PIT92320.1"/>
    </source>
</evidence>